<dbReference type="SUPFAM" id="SSF46689">
    <property type="entry name" value="Homeodomain-like"/>
    <property type="match status" value="2"/>
</dbReference>
<organism evidence="5 6">
    <name type="scientific">Insulibacter thermoxylanivorax</name>
    <dbReference type="NCBI Taxonomy" id="2749268"/>
    <lineage>
        <taxon>Bacteria</taxon>
        <taxon>Bacillati</taxon>
        <taxon>Bacillota</taxon>
        <taxon>Bacilli</taxon>
        <taxon>Bacillales</taxon>
        <taxon>Paenibacillaceae</taxon>
        <taxon>Insulibacter</taxon>
    </lineage>
</organism>
<dbReference type="AlphaFoldDB" id="A0A916QFW6"/>
<protein>
    <submittedName>
        <fullName evidence="5">AraC family transcriptional regulator</fullName>
    </submittedName>
</protein>
<keyword evidence="6" id="KW-1185">Reference proteome</keyword>
<name>A0A916QFW6_9BACL</name>
<dbReference type="SUPFAM" id="SSF51215">
    <property type="entry name" value="Regulatory protein AraC"/>
    <property type="match status" value="1"/>
</dbReference>
<dbReference type="Pfam" id="PF12833">
    <property type="entry name" value="HTH_18"/>
    <property type="match status" value="1"/>
</dbReference>
<dbReference type="Pfam" id="PF02311">
    <property type="entry name" value="AraC_binding"/>
    <property type="match status" value="1"/>
</dbReference>
<dbReference type="InterPro" id="IPR018060">
    <property type="entry name" value="HTH_AraC"/>
</dbReference>
<reference evidence="5" key="2">
    <citation type="journal article" date="2021" name="Data Brief">
        <title>Draft genome sequence data of the facultative, thermophilic, xylanolytic bacterium Paenibacillus sp. strain DA-C8.</title>
        <authorList>
            <person name="Chhe C."/>
            <person name="Uke A."/>
            <person name="Baramee S."/>
            <person name="Ungkulpasvich U."/>
            <person name="Tachaapaikoon C."/>
            <person name="Pason P."/>
            <person name="Waeonukul R."/>
            <person name="Ratanakhanokchai K."/>
            <person name="Kosugi A."/>
        </authorList>
    </citation>
    <scope>NUCLEOTIDE SEQUENCE</scope>
    <source>
        <strain evidence="5">DA-C8</strain>
    </source>
</reference>
<accession>A0A916QFW6</accession>
<dbReference type="GO" id="GO:0003700">
    <property type="term" value="F:DNA-binding transcription factor activity"/>
    <property type="evidence" value="ECO:0007669"/>
    <property type="project" value="InterPro"/>
</dbReference>
<dbReference type="GO" id="GO:0043565">
    <property type="term" value="F:sequence-specific DNA binding"/>
    <property type="evidence" value="ECO:0007669"/>
    <property type="project" value="InterPro"/>
</dbReference>
<dbReference type="PANTHER" id="PTHR43280">
    <property type="entry name" value="ARAC-FAMILY TRANSCRIPTIONAL REGULATOR"/>
    <property type="match status" value="1"/>
</dbReference>
<feature type="domain" description="HTH araC/xylS-type" evidence="4">
    <location>
        <begin position="186"/>
        <end position="284"/>
    </location>
</feature>
<dbReference type="InterPro" id="IPR003313">
    <property type="entry name" value="AraC-bd"/>
</dbReference>
<dbReference type="PROSITE" id="PS00041">
    <property type="entry name" value="HTH_ARAC_FAMILY_1"/>
    <property type="match status" value="1"/>
</dbReference>
<evidence type="ECO:0000259" key="4">
    <source>
        <dbReference type="PROSITE" id="PS01124"/>
    </source>
</evidence>
<evidence type="ECO:0000313" key="6">
    <source>
        <dbReference type="Proteomes" id="UP000654993"/>
    </source>
</evidence>
<evidence type="ECO:0000256" key="1">
    <source>
        <dbReference type="ARBA" id="ARBA00023015"/>
    </source>
</evidence>
<dbReference type="InterPro" id="IPR009057">
    <property type="entry name" value="Homeodomain-like_sf"/>
</dbReference>
<dbReference type="SMART" id="SM00342">
    <property type="entry name" value="HTH_ARAC"/>
    <property type="match status" value="1"/>
</dbReference>
<sequence>MTDGSANERLEPKYRIEDEWNFSIQRMYRQGFNAMKRPHSHDAYEIYYLLQGERVYFMNGNVTTVSKGEMMFINPDDLHSTASSETMPEFERILVNFSHDFVKQADKEVAALLPLEQSRLIRFPVQEQTLVEQILERMILECKRQEPNYVSYVRSLLSQLIIIISRVSRMEGATINYAHPMHHKISEIALYINRHFHEPLTLDKIAEQFYISPSYLSRIFKKLTGFHFREYLQVVRIREAQKRLVETNDSVQRISEQVGFEHIAHFNKTFKKLTSTTPLKYRKAHRKHEHTKR</sequence>
<dbReference type="PANTHER" id="PTHR43280:SF28">
    <property type="entry name" value="HTH-TYPE TRANSCRIPTIONAL ACTIVATOR RHAS"/>
    <property type="match status" value="1"/>
</dbReference>
<evidence type="ECO:0000256" key="2">
    <source>
        <dbReference type="ARBA" id="ARBA00023125"/>
    </source>
</evidence>
<dbReference type="InterPro" id="IPR014710">
    <property type="entry name" value="RmlC-like_jellyroll"/>
</dbReference>
<proteinExistence type="predicted"/>
<keyword evidence="1" id="KW-0805">Transcription regulation</keyword>
<dbReference type="EMBL" id="BMAQ01000014">
    <property type="protein sequence ID" value="GFR38313.1"/>
    <property type="molecule type" value="Genomic_DNA"/>
</dbReference>
<dbReference type="RefSeq" id="WP_200966555.1">
    <property type="nucleotide sequence ID" value="NZ_BMAQ01000014.1"/>
</dbReference>
<dbReference type="PROSITE" id="PS01124">
    <property type="entry name" value="HTH_ARAC_FAMILY_2"/>
    <property type="match status" value="1"/>
</dbReference>
<dbReference type="Proteomes" id="UP000654993">
    <property type="component" value="Unassembled WGS sequence"/>
</dbReference>
<dbReference type="Gene3D" id="1.10.10.60">
    <property type="entry name" value="Homeodomain-like"/>
    <property type="match status" value="2"/>
</dbReference>
<keyword evidence="3" id="KW-0804">Transcription</keyword>
<keyword evidence="2" id="KW-0238">DNA-binding</keyword>
<dbReference type="Gene3D" id="2.60.120.10">
    <property type="entry name" value="Jelly Rolls"/>
    <property type="match status" value="1"/>
</dbReference>
<dbReference type="InterPro" id="IPR018062">
    <property type="entry name" value="HTH_AraC-typ_CS"/>
</dbReference>
<evidence type="ECO:0000256" key="3">
    <source>
        <dbReference type="ARBA" id="ARBA00023163"/>
    </source>
</evidence>
<comment type="caution">
    <text evidence="5">The sequence shown here is derived from an EMBL/GenBank/DDBJ whole genome shotgun (WGS) entry which is preliminary data.</text>
</comment>
<reference evidence="5" key="1">
    <citation type="submission" date="2020-08" db="EMBL/GenBank/DDBJ databases">
        <authorList>
            <person name="Uke A."/>
            <person name="Chhe C."/>
            <person name="Baramee S."/>
            <person name="Kosugi A."/>
        </authorList>
    </citation>
    <scope>NUCLEOTIDE SEQUENCE</scope>
    <source>
        <strain evidence="5">DA-C8</strain>
    </source>
</reference>
<dbReference type="InterPro" id="IPR037923">
    <property type="entry name" value="HTH-like"/>
</dbReference>
<evidence type="ECO:0000313" key="5">
    <source>
        <dbReference type="EMBL" id="GFR38313.1"/>
    </source>
</evidence>
<gene>
    <name evidence="5" type="ORF">PRECH8_16090</name>
</gene>